<dbReference type="Proteomes" id="UP000625976">
    <property type="component" value="Unassembled WGS sequence"/>
</dbReference>
<name>A0A917GHK5_9FLAO</name>
<evidence type="ECO:0000313" key="2">
    <source>
        <dbReference type="Proteomes" id="UP000625976"/>
    </source>
</evidence>
<sequence>MLSSDFRSENPLTQARTFHIQNRYHTFKKNIANMKLYLSKSHSDDDGFFPEQGKSGIIFSSKSDVMRLCEFFEQVKKHIEKNDNCHMHFRDSFSDWKKEKHIDIEINVED</sequence>
<organism evidence="1 2">
    <name type="scientific">Bizionia arctica</name>
    <dbReference type="NCBI Taxonomy" id="1495645"/>
    <lineage>
        <taxon>Bacteria</taxon>
        <taxon>Pseudomonadati</taxon>
        <taxon>Bacteroidota</taxon>
        <taxon>Flavobacteriia</taxon>
        <taxon>Flavobacteriales</taxon>
        <taxon>Flavobacteriaceae</taxon>
        <taxon>Bizionia</taxon>
    </lineage>
</organism>
<protein>
    <submittedName>
        <fullName evidence="1">Uncharacterized protein</fullName>
    </submittedName>
</protein>
<evidence type="ECO:0000313" key="1">
    <source>
        <dbReference type="EMBL" id="GGG46664.1"/>
    </source>
</evidence>
<reference evidence="1" key="2">
    <citation type="submission" date="2020-09" db="EMBL/GenBank/DDBJ databases">
        <authorList>
            <person name="Sun Q."/>
            <person name="Zhou Y."/>
        </authorList>
    </citation>
    <scope>NUCLEOTIDE SEQUENCE</scope>
    <source>
        <strain evidence="1">CGMCC 1.12751</strain>
    </source>
</reference>
<reference evidence="1" key="1">
    <citation type="journal article" date="2014" name="Int. J. Syst. Evol. Microbiol.">
        <title>Complete genome sequence of Corynebacterium casei LMG S-19264T (=DSM 44701T), isolated from a smear-ripened cheese.</title>
        <authorList>
            <consortium name="US DOE Joint Genome Institute (JGI-PGF)"/>
            <person name="Walter F."/>
            <person name="Albersmeier A."/>
            <person name="Kalinowski J."/>
            <person name="Ruckert C."/>
        </authorList>
    </citation>
    <scope>NUCLEOTIDE SEQUENCE</scope>
    <source>
        <strain evidence="1">CGMCC 1.12751</strain>
    </source>
</reference>
<dbReference type="EMBL" id="BMFQ01000002">
    <property type="protein sequence ID" value="GGG46664.1"/>
    <property type="molecule type" value="Genomic_DNA"/>
</dbReference>
<accession>A0A917GHK5</accession>
<keyword evidence="2" id="KW-1185">Reference proteome</keyword>
<comment type="caution">
    <text evidence="1">The sequence shown here is derived from an EMBL/GenBank/DDBJ whole genome shotgun (WGS) entry which is preliminary data.</text>
</comment>
<gene>
    <name evidence="1" type="ORF">GCM10010976_17650</name>
</gene>
<dbReference type="AlphaFoldDB" id="A0A917GHK5"/>
<proteinExistence type="predicted"/>